<dbReference type="EMBL" id="JBAWKY010000006">
    <property type="protein sequence ID" value="MEI4463860.1"/>
    <property type="molecule type" value="Genomic_DNA"/>
</dbReference>
<keyword evidence="1" id="KW-0812">Transmembrane</keyword>
<proteinExistence type="predicted"/>
<evidence type="ECO:0000313" key="2">
    <source>
        <dbReference type="EMBL" id="MEI4463860.1"/>
    </source>
</evidence>
<gene>
    <name evidence="2" type="ORF">SZL87_15650</name>
</gene>
<dbReference type="RefSeq" id="WP_336449703.1">
    <property type="nucleotide sequence ID" value="NZ_JBAWKY010000006.1"/>
</dbReference>
<feature type="transmembrane region" description="Helical" evidence="1">
    <location>
        <begin position="44"/>
        <end position="68"/>
    </location>
</feature>
<keyword evidence="1" id="KW-0472">Membrane</keyword>
<dbReference type="Proteomes" id="UP001387110">
    <property type="component" value="Unassembled WGS sequence"/>
</dbReference>
<accession>A0ABU8ELP3</accession>
<reference evidence="2 3" key="1">
    <citation type="submission" date="2023-12" db="EMBL/GenBank/DDBJ databases">
        <authorList>
            <person name="Easwaran N."/>
            <person name="Lazarus H.P.S."/>
        </authorList>
    </citation>
    <scope>NUCLEOTIDE SEQUENCE [LARGE SCALE GENOMIC DNA]</scope>
    <source>
        <strain evidence="2 3">VIT-2023</strain>
    </source>
</reference>
<organism evidence="2 3">
    <name type="scientific">Exiguobacterium indicum</name>
    <dbReference type="NCBI Taxonomy" id="296995"/>
    <lineage>
        <taxon>Bacteria</taxon>
        <taxon>Bacillati</taxon>
        <taxon>Bacillota</taxon>
        <taxon>Bacilli</taxon>
        <taxon>Bacillales</taxon>
        <taxon>Bacillales Family XII. Incertae Sedis</taxon>
        <taxon>Exiguobacterium</taxon>
    </lineage>
</organism>
<sequence length="136" mass="15048">MFKKLISMILTTLIISGVMTYVSYTPVAERASDTTYESLGGIFMLHLLYAFPIILISGVIADLVIGFLLKSASPAWNSFFVRAVLYVLSGVVIALILISVFTREEFTIVYSLFIAGSTALIYFLLSNLLLRTNPNH</sequence>
<comment type="caution">
    <text evidence="2">The sequence shown here is derived from an EMBL/GenBank/DDBJ whole genome shotgun (WGS) entry which is preliminary data.</text>
</comment>
<feature type="transmembrane region" description="Helical" evidence="1">
    <location>
        <begin position="108"/>
        <end position="130"/>
    </location>
</feature>
<keyword evidence="3" id="KW-1185">Reference proteome</keyword>
<evidence type="ECO:0000256" key="1">
    <source>
        <dbReference type="SAM" id="Phobius"/>
    </source>
</evidence>
<protein>
    <submittedName>
        <fullName evidence="2">Uncharacterized protein</fullName>
    </submittedName>
</protein>
<feature type="transmembrane region" description="Helical" evidence="1">
    <location>
        <begin position="80"/>
        <end position="102"/>
    </location>
</feature>
<name>A0ABU8ELP3_9BACL</name>
<keyword evidence="1" id="KW-1133">Transmembrane helix</keyword>
<evidence type="ECO:0000313" key="3">
    <source>
        <dbReference type="Proteomes" id="UP001387110"/>
    </source>
</evidence>